<dbReference type="InterPro" id="IPR005656">
    <property type="entry name" value="MmgE_PrpD"/>
</dbReference>
<dbReference type="Pfam" id="PF03972">
    <property type="entry name" value="MmgE_PrpD_N"/>
    <property type="match status" value="1"/>
</dbReference>
<dbReference type="SUPFAM" id="SSF103378">
    <property type="entry name" value="2-methylcitrate dehydratase PrpD"/>
    <property type="match status" value="1"/>
</dbReference>
<name>A0ABW3LNF1_9BACI</name>
<dbReference type="InterPro" id="IPR042188">
    <property type="entry name" value="MmgE/PrpD_sf_2"/>
</dbReference>
<evidence type="ECO:0000259" key="2">
    <source>
        <dbReference type="Pfam" id="PF03972"/>
    </source>
</evidence>
<dbReference type="InterPro" id="IPR042183">
    <property type="entry name" value="MmgE/PrpD_sf_1"/>
</dbReference>
<evidence type="ECO:0000313" key="5">
    <source>
        <dbReference type="Proteomes" id="UP001597040"/>
    </source>
</evidence>
<dbReference type="InterPro" id="IPR045337">
    <property type="entry name" value="MmgE_PrpD_C"/>
</dbReference>
<dbReference type="RefSeq" id="WP_390363004.1">
    <property type="nucleotide sequence ID" value="NZ_JBHTKJ010000035.1"/>
</dbReference>
<gene>
    <name evidence="4" type="ORF">ACFQ3N_13205</name>
</gene>
<dbReference type="InterPro" id="IPR045336">
    <property type="entry name" value="MmgE_PrpD_N"/>
</dbReference>
<dbReference type="EMBL" id="JBHTKJ010000035">
    <property type="protein sequence ID" value="MFD1039343.1"/>
    <property type="molecule type" value="Genomic_DNA"/>
</dbReference>
<dbReference type="InterPro" id="IPR036148">
    <property type="entry name" value="MmgE/PrpD_sf"/>
</dbReference>
<reference evidence="5" key="1">
    <citation type="journal article" date="2019" name="Int. J. Syst. Evol. Microbiol.">
        <title>The Global Catalogue of Microorganisms (GCM) 10K type strain sequencing project: providing services to taxonomists for standard genome sequencing and annotation.</title>
        <authorList>
            <consortium name="The Broad Institute Genomics Platform"/>
            <consortium name="The Broad Institute Genome Sequencing Center for Infectious Disease"/>
            <person name="Wu L."/>
            <person name="Ma J."/>
        </authorList>
    </citation>
    <scope>NUCLEOTIDE SEQUENCE [LARGE SCALE GENOMIC DNA]</scope>
    <source>
        <strain evidence="5">CCUG 56754</strain>
    </source>
</reference>
<evidence type="ECO:0000313" key="4">
    <source>
        <dbReference type="EMBL" id="MFD1039343.1"/>
    </source>
</evidence>
<dbReference type="Gene3D" id="3.30.1330.120">
    <property type="entry name" value="2-methylcitrate dehydratase PrpD"/>
    <property type="match status" value="1"/>
</dbReference>
<comment type="caution">
    <text evidence="4">The sequence shown here is derived from an EMBL/GenBank/DDBJ whole genome shotgun (WGS) entry which is preliminary data.</text>
</comment>
<dbReference type="Gene3D" id="1.10.4100.10">
    <property type="entry name" value="2-methylcitrate dehydratase PrpD"/>
    <property type="match status" value="1"/>
</dbReference>
<keyword evidence="5" id="KW-1185">Reference proteome</keyword>
<proteinExistence type="inferred from homology"/>
<evidence type="ECO:0000259" key="3">
    <source>
        <dbReference type="Pfam" id="PF19305"/>
    </source>
</evidence>
<dbReference type="Pfam" id="PF19305">
    <property type="entry name" value="MmgE_PrpD_C"/>
    <property type="match status" value="1"/>
</dbReference>
<dbReference type="PANTHER" id="PTHR16943:SF8">
    <property type="entry name" value="2-METHYLCITRATE DEHYDRATASE"/>
    <property type="match status" value="1"/>
</dbReference>
<accession>A0ABW3LNF1</accession>
<feature type="domain" description="MmgE/PrpD C-terminal" evidence="3">
    <location>
        <begin position="266"/>
        <end position="420"/>
    </location>
</feature>
<feature type="domain" description="MmgE/PrpD N-terminal" evidence="2">
    <location>
        <begin position="16"/>
        <end position="235"/>
    </location>
</feature>
<sequence length="447" mass="50516">MSSQYRELLQEILVKDDFSEDTIKRAKWVIMDTIVAALYGIKTEKPLQNYIDSVSVEQDIESNVRFPILGSDKFVTAKDSLVIHGTAIVSNELDEGNQFAKGHPAAHILPTIMISAIENKSSGKEFIKAFILAYEASSRLAMASNMKDYMHPHGTWGNVGATIAAGLLQRMKVDDIINASMLSATFPLATTWEAAEKGITARNLYTGLGSFIAYETLKLQSYGFRSSSHVVEDVWKNIMAEGFDGSKLFEDLFSPPLIEKNYFKFYPSCRFTHASIDAMKNLISEYDFSLEDIDRVEVKTYGLAARCRSSKPKTPLEAKFSIPFMLSAILHEKNLYTTNEESVLFDPAIQELSSKIIVNEDEELNKLLPKKRAAQVAVIFKNNHTIKNIVYTAKGEYDQPLEEDQLIEKYNAMLGKYYSKSLLKTLKDNVFHIEICEDMNEFFNSNR</sequence>
<dbReference type="PANTHER" id="PTHR16943">
    <property type="entry name" value="2-METHYLCITRATE DEHYDRATASE-RELATED"/>
    <property type="match status" value="1"/>
</dbReference>
<dbReference type="Proteomes" id="UP001597040">
    <property type="component" value="Unassembled WGS sequence"/>
</dbReference>
<comment type="similarity">
    <text evidence="1">Belongs to the PrpD family.</text>
</comment>
<protein>
    <submittedName>
        <fullName evidence="4">MmgE/PrpD family protein</fullName>
    </submittedName>
</protein>
<evidence type="ECO:0000256" key="1">
    <source>
        <dbReference type="ARBA" id="ARBA00006174"/>
    </source>
</evidence>
<organism evidence="4 5">
    <name type="scientific">Virgibacillus byunsanensis</name>
    <dbReference type="NCBI Taxonomy" id="570945"/>
    <lineage>
        <taxon>Bacteria</taxon>
        <taxon>Bacillati</taxon>
        <taxon>Bacillota</taxon>
        <taxon>Bacilli</taxon>
        <taxon>Bacillales</taxon>
        <taxon>Bacillaceae</taxon>
        <taxon>Virgibacillus</taxon>
    </lineage>
</organism>